<organism evidence="2 3">
    <name type="scientific">Lacticaseibacillus pabuli</name>
    <dbReference type="NCBI Taxonomy" id="3025672"/>
    <lineage>
        <taxon>Bacteria</taxon>
        <taxon>Bacillati</taxon>
        <taxon>Bacillota</taxon>
        <taxon>Bacilli</taxon>
        <taxon>Lactobacillales</taxon>
        <taxon>Lactobacillaceae</taxon>
        <taxon>Lacticaseibacillus</taxon>
    </lineage>
</organism>
<dbReference type="SUPFAM" id="SSF56300">
    <property type="entry name" value="Metallo-dependent phosphatases"/>
    <property type="match status" value="1"/>
</dbReference>
<protein>
    <submittedName>
        <fullName evidence="2">Metallophosphoesterase family protein</fullName>
    </submittedName>
</protein>
<dbReference type="InterPro" id="IPR004843">
    <property type="entry name" value="Calcineurin-like_PHP"/>
</dbReference>
<reference evidence="2 3" key="1">
    <citation type="submission" date="2023-02" db="EMBL/GenBank/DDBJ databases">
        <title>Genome sequence of Lacticaseibacillus sp. KACC 23028.</title>
        <authorList>
            <person name="Kim S."/>
            <person name="Heo J."/>
            <person name="Kwon S.-W."/>
        </authorList>
    </citation>
    <scope>NUCLEOTIDE SEQUENCE [LARGE SCALE GENOMIC DNA]</scope>
    <source>
        <strain evidence="2 3">KACC 23028</strain>
    </source>
</reference>
<dbReference type="InterPro" id="IPR029052">
    <property type="entry name" value="Metallo-depent_PP-like"/>
</dbReference>
<evidence type="ECO:0000313" key="2">
    <source>
        <dbReference type="EMBL" id="WDF83423.1"/>
    </source>
</evidence>
<keyword evidence="3" id="KW-1185">Reference proteome</keyword>
<dbReference type="Pfam" id="PF00149">
    <property type="entry name" value="Metallophos"/>
    <property type="match status" value="1"/>
</dbReference>
<evidence type="ECO:0000259" key="1">
    <source>
        <dbReference type="Pfam" id="PF00149"/>
    </source>
</evidence>
<gene>
    <name evidence="2" type="ORF">PQ472_04050</name>
</gene>
<dbReference type="EMBL" id="CP117884">
    <property type="protein sequence ID" value="WDF83423.1"/>
    <property type="molecule type" value="Genomic_DNA"/>
</dbReference>
<dbReference type="Gene3D" id="3.60.21.10">
    <property type="match status" value="1"/>
</dbReference>
<feature type="domain" description="Calcineurin-like phosphoesterase" evidence="1">
    <location>
        <begin position="4"/>
        <end position="172"/>
    </location>
</feature>
<dbReference type="RefSeq" id="WP_274261586.1">
    <property type="nucleotide sequence ID" value="NZ_CP117884.1"/>
</dbReference>
<dbReference type="Proteomes" id="UP001220377">
    <property type="component" value="Chromosome"/>
</dbReference>
<sequence length="200" mass="22875">MQFFIADTHFFHSDLLGYNDFAPRLFSSTEAMDQALIGAWNARVDDNDVVYHLGDIAMNPENFPTNEAVLQIILQLHGRIVFIKGNHDYRRLFKYLQANDPMPGGKPKFSFHDVGAIIKIDHQQLFLTHYPLMLGIVTQTLNLHGHIHNSSVRTATNINVGVDSPERELLQDRLPWGSPLKMDEIEEIAQRKAEQLAKMR</sequence>
<proteinExistence type="predicted"/>
<accession>A0ABY7WVC6</accession>
<name>A0ABY7WVC6_9LACO</name>
<evidence type="ECO:0000313" key="3">
    <source>
        <dbReference type="Proteomes" id="UP001220377"/>
    </source>
</evidence>